<name>A0A4R6V7U3_9ACTN</name>
<protein>
    <submittedName>
        <fullName evidence="1">Uncharacterized protein</fullName>
    </submittedName>
</protein>
<accession>A0A4R6V7U3</accession>
<reference evidence="1 2" key="1">
    <citation type="submission" date="2019-03" db="EMBL/GenBank/DDBJ databases">
        <title>Genomic Encyclopedia of Type Strains, Phase IV (KMG-IV): sequencing the most valuable type-strain genomes for metagenomic binning, comparative biology and taxonomic classification.</title>
        <authorList>
            <person name="Goeker M."/>
        </authorList>
    </citation>
    <scope>NUCLEOTIDE SEQUENCE [LARGE SCALE GENOMIC DNA]</scope>
    <source>
        <strain evidence="1 2">DSM 46770</strain>
    </source>
</reference>
<evidence type="ECO:0000313" key="2">
    <source>
        <dbReference type="Proteomes" id="UP000295281"/>
    </source>
</evidence>
<organism evidence="1 2">
    <name type="scientific">Actinorugispora endophytica</name>
    <dbReference type="NCBI Taxonomy" id="1605990"/>
    <lineage>
        <taxon>Bacteria</taxon>
        <taxon>Bacillati</taxon>
        <taxon>Actinomycetota</taxon>
        <taxon>Actinomycetes</taxon>
        <taxon>Streptosporangiales</taxon>
        <taxon>Nocardiopsidaceae</taxon>
        <taxon>Actinorugispora</taxon>
    </lineage>
</organism>
<dbReference type="RefSeq" id="WP_133739861.1">
    <property type="nucleotide sequence ID" value="NZ_SNYN01000001.1"/>
</dbReference>
<gene>
    <name evidence="1" type="ORF">EV190_101647</name>
</gene>
<proteinExistence type="predicted"/>
<dbReference type="AlphaFoldDB" id="A0A4R6V7U3"/>
<dbReference type="OrthoDB" id="3430612at2"/>
<dbReference type="Proteomes" id="UP000295281">
    <property type="component" value="Unassembled WGS sequence"/>
</dbReference>
<sequence>MAVIRAEHVEELLRGAVPEPVLVVRRGAAEVVPKARLGDPEYRGALQVVSRQDLVDGEAAEDAAALARNLDATLSKLGG</sequence>
<comment type="caution">
    <text evidence="1">The sequence shown here is derived from an EMBL/GenBank/DDBJ whole genome shotgun (WGS) entry which is preliminary data.</text>
</comment>
<evidence type="ECO:0000313" key="1">
    <source>
        <dbReference type="EMBL" id="TDQ55322.1"/>
    </source>
</evidence>
<keyword evidence="2" id="KW-1185">Reference proteome</keyword>
<dbReference type="EMBL" id="SNYN01000001">
    <property type="protein sequence ID" value="TDQ55322.1"/>
    <property type="molecule type" value="Genomic_DNA"/>
</dbReference>